<keyword evidence="2" id="KW-1185">Reference proteome</keyword>
<comment type="caution">
    <text evidence="1">The sequence shown here is derived from an EMBL/GenBank/DDBJ whole genome shotgun (WGS) entry which is preliminary data.</text>
</comment>
<reference evidence="1 2" key="1">
    <citation type="submission" date="2020-01" db="EMBL/GenBank/DDBJ databases">
        <title>Draft genome assembly of Ensifer adhaerens T173.</title>
        <authorList>
            <person name="Craig J.E."/>
            <person name="Stinchcombe J.R."/>
        </authorList>
    </citation>
    <scope>NUCLEOTIDE SEQUENCE [LARGE SCALE GENOMIC DNA]</scope>
    <source>
        <strain evidence="1 2">T173</strain>
    </source>
</reference>
<sequence length="99" mass="11805">MEHSRLEASGDDRFALERQFVQYRPDPCRDGRFSDGRPRSCAELRRWLDDGGDPGWRKHREGLSWAERRRRICTDGRFSDGHAHTCDELMERYHPQDED</sequence>
<organism evidence="1 2">
    <name type="scientific">Ensifer canadensis</name>
    <dbReference type="NCBI Taxonomy" id="555315"/>
    <lineage>
        <taxon>Bacteria</taxon>
        <taxon>Pseudomonadati</taxon>
        <taxon>Pseudomonadota</taxon>
        <taxon>Alphaproteobacteria</taxon>
        <taxon>Hyphomicrobiales</taxon>
        <taxon>Rhizobiaceae</taxon>
        <taxon>Sinorhizobium/Ensifer group</taxon>
        <taxon>Ensifer</taxon>
    </lineage>
</organism>
<proteinExistence type="predicted"/>
<evidence type="ECO:0000313" key="1">
    <source>
        <dbReference type="EMBL" id="MBM3092004.1"/>
    </source>
</evidence>
<dbReference type="Proteomes" id="UP000744980">
    <property type="component" value="Unassembled WGS sequence"/>
</dbReference>
<gene>
    <name evidence="1" type="ORF">GFB56_14405</name>
</gene>
<accession>A0AAW4FLQ5</accession>
<dbReference type="AlphaFoldDB" id="A0AAW4FLQ5"/>
<evidence type="ECO:0000313" key="2">
    <source>
        <dbReference type="Proteomes" id="UP000744980"/>
    </source>
</evidence>
<dbReference type="RefSeq" id="WP_156407972.1">
    <property type="nucleotide sequence ID" value="NZ_CP083370.1"/>
</dbReference>
<dbReference type="EMBL" id="WXFA01000008">
    <property type="protein sequence ID" value="MBM3092004.1"/>
    <property type="molecule type" value="Genomic_DNA"/>
</dbReference>
<name>A0AAW4FLQ5_9HYPH</name>
<protein>
    <submittedName>
        <fullName evidence="1">Uncharacterized protein</fullName>
    </submittedName>
</protein>